<organism evidence="2 3">
    <name type="scientific">Candida boidinii</name>
    <name type="common">Yeast</name>
    <dbReference type="NCBI Taxonomy" id="5477"/>
    <lineage>
        <taxon>Eukaryota</taxon>
        <taxon>Fungi</taxon>
        <taxon>Dikarya</taxon>
        <taxon>Ascomycota</taxon>
        <taxon>Saccharomycotina</taxon>
        <taxon>Pichiomycetes</taxon>
        <taxon>Pichiales</taxon>
        <taxon>Pichiaceae</taxon>
        <taxon>Ogataea</taxon>
        <taxon>Ogataea/Candida clade</taxon>
    </lineage>
</organism>
<sequence>MVLHNDKWDKKAKRNYQRKHGILPPRKKKEEDEDYESESSNESYDDETISDETKEKLSNDSVKRELNTLPEIGGNITNTKNNIASSTTSQKVGSISDEDEQQRLERARFARRKKQPNSWRYRDPLEDLDIKKDEEQLAEERRVAEEQRKLEEEQAATVISKLKLEDDDTIEEKFTKAIKPIKKKEFSRDDYLTWNALKGSSASDNTKQERNKHVKQMTDLERAEFMESKEKSKHEGVLSYWKKKNNKEPEIPLKGRVIQVSSQKNRDDFRDQLSSKFEHEARKLQKDKITINFDDDLADLLDEDNKQILKKKNNIKTSTAFSLEDIIKKSKTEADGNKKVYNKIKIDKTEEAGEDDDFLDELLN</sequence>
<name>A0A9W6SYG5_CANBO</name>
<feature type="compositionally biased region" description="Low complexity" evidence="1">
    <location>
        <begin position="72"/>
        <end position="83"/>
    </location>
</feature>
<reference evidence="2" key="1">
    <citation type="submission" date="2023-04" db="EMBL/GenBank/DDBJ databases">
        <title>Candida boidinii NBRC 10035.</title>
        <authorList>
            <person name="Ichikawa N."/>
            <person name="Sato H."/>
            <person name="Tonouchi N."/>
        </authorList>
    </citation>
    <scope>NUCLEOTIDE SEQUENCE</scope>
    <source>
        <strain evidence="2">NBRC 10035</strain>
    </source>
</reference>
<dbReference type="AlphaFoldDB" id="A0A9W6SYG5"/>
<dbReference type="Proteomes" id="UP001165120">
    <property type="component" value="Unassembled WGS sequence"/>
</dbReference>
<comment type="caution">
    <text evidence="2">The sequence shown here is derived from an EMBL/GenBank/DDBJ whole genome shotgun (WGS) entry which is preliminary data.</text>
</comment>
<evidence type="ECO:0000313" key="3">
    <source>
        <dbReference type="Proteomes" id="UP001165120"/>
    </source>
</evidence>
<feature type="region of interest" description="Disordered" evidence="1">
    <location>
        <begin position="1"/>
        <end position="127"/>
    </location>
</feature>
<feature type="compositionally biased region" description="Basic and acidic residues" evidence="1">
    <location>
        <begin position="51"/>
        <end position="66"/>
    </location>
</feature>
<feature type="compositionally biased region" description="Basic residues" evidence="1">
    <location>
        <begin position="10"/>
        <end position="27"/>
    </location>
</feature>
<gene>
    <name evidence="2" type="ORF">Cboi02_000087900</name>
</gene>
<accession>A0A9W6SYG5</accession>
<evidence type="ECO:0000256" key="1">
    <source>
        <dbReference type="SAM" id="MobiDB-lite"/>
    </source>
</evidence>
<feature type="compositionally biased region" description="Acidic residues" evidence="1">
    <location>
        <begin position="31"/>
        <end position="50"/>
    </location>
</feature>
<keyword evidence="3" id="KW-1185">Reference proteome</keyword>
<feature type="compositionally biased region" description="Polar residues" evidence="1">
    <location>
        <begin position="84"/>
        <end position="93"/>
    </location>
</feature>
<evidence type="ECO:0000313" key="2">
    <source>
        <dbReference type="EMBL" id="GME67456.1"/>
    </source>
</evidence>
<dbReference type="EMBL" id="BSXN01000178">
    <property type="protein sequence ID" value="GME67456.1"/>
    <property type="molecule type" value="Genomic_DNA"/>
</dbReference>
<protein>
    <submittedName>
        <fullName evidence="2">Unnamed protein product</fullName>
    </submittedName>
</protein>
<proteinExistence type="predicted"/>